<sequence length="576" mass="59060">MSKIVAVTACPTGVAHTIMAAEALKKVGASMGHEVSVETQGAEGTKDVLSESGIAAAEVVIIAADIHVDAERFQGKPLYAVTTSTAIRDTEGVIKAALDEAASMTAAPTDDAVSGSKFVIGVTSCPTGIAHTFMAAEALRKAGEKLGYEMKIETQGSVGAKNVLTDEDIARADAVVIAADAFVDTARFAAKPLYETTTKAALHEGEQAIKSALAALPGSKAGLVDQVSEIKKERSAVRTGPYRHLMTGVSYMLPVVVAGGLLIALAFAFGGIYAGDNEGTFGWALMQIGGAGAFSLFVPVLAAFIAFSIAQRPGITPGLVGGLLATNVGAGFLGGIVAGFIAGYLTQFLNDKIKLPENLQGLKPVLILPFISTLVVGLLMIYVIGPPVKIALTSLSEWLKGMQSGSAVGLGLLLGAMMAFDMGGPVNKAAYTFGVGLLSASIYEPMAAIMAAGMTPPLGLALAATLFKNRFTEDEREASKAAFVLGLSFITEGAIPFAARDPFRVIPSIMLGSAVTGAISMGLKCTLMVPHGGIFVLPIPNAVTHLAAYAGAIVVGTVVTAGALFFAKRPLPEEAA</sequence>
<dbReference type="NCBIfam" id="TIGR00829">
    <property type="entry name" value="FRU"/>
    <property type="match status" value="2"/>
</dbReference>
<keyword evidence="5" id="KW-1003">Cell membrane</keyword>
<evidence type="ECO:0000256" key="6">
    <source>
        <dbReference type="ARBA" id="ARBA00022553"/>
    </source>
</evidence>
<dbReference type="RefSeq" id="WP_229591842.1">
    <property type="nucleotide sequence ID" value="NZ_AP024485.1"/>
</dbReference>
<organism evidence="17 18">
    <name type="scientific">Pseudodesulfovibrio sediminis</name>
    <dbReference type="NCBI Taxonomy" id="2810563"/>
    <lineage>
        <taxon>Bacteria</taxon>
        <taxon>Pseudomonadati</taxon>
        <taxon>Thermodesulfobacteriota</taxon>
        <taxon>Desulfovibrionia</taxon>
        <taxon>Desulfovibrionales</taxon>
        <taxon>Desulfovibrionaceae</taxon>
    </lineage>
</organism>
<evidence type="ECO:0000256" key="3">
    <source>
        <dbReference type="ARBA" id="ARBA00012799"/>
    </source>
</evidence>
<evidence type="ECO:0000256" key="5">
    <source>
        <dbReference type="ARBA" id="ARBA00022475"/>
    </source>
</evidence>
<evidence type="ECO:0000256" key="2">
    <source>
        <dbReference type="ARBA" id="ARBA00004429"/>
    </source>
</evidence>
<accession>A0ABM7P9Y6</accession>
<evidence type="ECO:0000259" key="16">
    <source>
        <dbReference type="PROSITE" id="PS51104"/>
    </source>
</evidence>
<dbReference type="CDD" id="cd05569">
    <property type="entry name" value="PTS_IIB_fructose"/>
    <property type="match status" value="2"/>
</dbReference>
<gene>
    <name evidence="17" type="ORF">PSDVSF_31300</name>
</gene>
<proteinExistence type="predicted"/>
<keyword evidence="8" id="KW-0808">Transferase</keyword>
<evidence type="ECO:0000256" key="1">
    <source>
        <dbReference type="ARBA" id="ARBA00001401"/>
    </source>
</evidence>
<name>A0ABM7P9Y6_9BACT</name>
<feature type="transmembrane region" description="Helical" evidence="14">
    <location>
        <begin position="281"/>
        <end position="307"/>
    </location>
</feature>
<keyword evidence="9" id="KW-0598">Phosphotransferase system</keyword>
<evidence type="ECO:0000256" key="11">
    <source>
        <dbReference type="ARBA" id="ARBA00022777"/>
    </source>
</evidence>
<evidence type="ECO:0000259" key="15">
    <source>
        <dbReference type="PROSITE" id="PS51099"/>
    </source>
</evidence>
<dbReference type="InterPro" id="IPR036095">
    <property type="entry name" value="PTS_EIIB-like_sf"/>
</dbReference>
<feature type="transmembrane region" description="Helical" evidence="14">
    <location>
        <begin position="446"/>
        <end position="467"/>
    </location>
</feature>
<keyword evidence="7" id="KW-0762">Sugar transport</keyword>
<evidence type="ECO:0000313" key="17">
    <source>
        <dbReference type="EMBL" id="BCS89888.1"/>
    </source>
</evidence>
<dbReference type="Proteomes" id="UP001053296">
    <property type="component" value="Chromosome"/>
</dbReference>
<keyword evidence="6" id="KW-0597">Phosphoprotein</keyword>
<dbReference type="PANTHER" id="PTHR30505:SF0">
    <property type="entry name" value="FRUCTOSE-LIKE PTS SYSTEM EIIBC COMPONENT-RELATED"/>
    <property type="match status" value="1"/>
</dbReference>
<dbReference type="Pfam" id="PF02302">
    <property type="entry name" value="PTS_IIB"/>
    <property type="match status" value="2"/>
</dbReference>
<keyword evidence="11" id="KW-0418">Kinase</keyword>
<evidence type="ECO:0000256" key="4">
    <source>
        <dbReference type="ARBA" id="ARBA00022448"/>
    </source>
</evidence>
<feature type="domain" description="PTS EIIB type-2" evidence="15">
    <location>
        <begin position="4"/>
        <end position="99"/>
    </location>
</feature>
<feature type="domain" description="PTS EIIB type-2" evidence="15">
    <location>
        <begin position="119"/>
        <end position="214"/>
    </location>
</feature>
<feature type="transmembrane region" description="Helical" evidence="14">
    <location>
        <begin position="319"/>
        <end position="345"/>
    </location>
</feature>
<evidence type="ECO:0000256" key="13">
    <source>
        <dbReference type="ARBA" id="ARBA00023136"/>
    </source>
</evidence>
<evidence type="ECO:0000313" key="18">
    <source>
        <dbReference type="Proteomes" id="UP001053296"/>
    </source>
</evidence>
<feature type="transmembrane region" description="Helical" evidence="14">
    <location>
        <begin position="251"/>
        <end position="275"/>
    </location>
</feature>
<evidence type="ECO:0000256" key="14">
    <source>
        <dbReference type="SAM" id="Phobius"/>
    </source>
</evidence>
<dbReference type="Pfam" id="PF02378">
    <property type="entry name" value="PTS_EIIC"/>
    <property type="match status" value="1"/>
</dbReference>
<keyword evidence="10 14" id="KW-0812">Transmembrane</keyword>
<feature type="transmembrane region" description="Helical" evidence="14">
    <location>
        <begin position="479"/>
        <end position="499"/>
    </location>
</feature>
<feature type="domain" description="PTS EIIC type-2" evidence="16">
    <location>
        <begin position="241"/>
        <end position="576"/>
    </location>
</feature>
<dbReference type="NCBIfam" id="NF007783">
    <property type="entry name" value="PRK10474.1"/>
    <property type="match status" value="2"/>
</dbReference>
<reference evidence="17" key="1">
    <citation type="journal article" date="2022" name="Arch. Microbiol.">
        <title>Pseudodesulfovibrio sediminis sp. nov., a mesophilic and neutrophilic sulfate-reducing bacterium isolated from sediment of a brackish lake.</title>
        <authorList>
            <person name="Takahashi A."/>
            <person name="Kojima H."/>
            <person name="Watanabe M."/>
            <person name="Fukui M."/>
        </authorList>
    </citation>
    <scope>NUCLEOTIDE SEQUENCE</scope>
    <source>
        <strain evidence="17">SF6</strain>
    </source>
</reference>
<dbReference type="InterPro" id="IPR003352">
    <property type="entry name" value="PTS_EIIC"/>
</dbReference>
<comment type="subcellular location">
    <subcellularLocation>
        <location evidence="2">Cell inner membrane</location>
        <topology evidence="2">Multi-pass membrane protein</topology>
    </subcellularLocation>
</comment>
<keyword evidence="4" id="KW-0813">Transport</keyword>
<dbReference type="PANTHER" id="PTHR30505">
    <property type="entry name" value="FRUCTOSE-LIKE PERMEASE"/>
    <property type="match status" value="1"/>
</dbReference>
<evidence type="ECO:0000256" key="8">
    <source>
        <dbReference type="ARBA" id="ARBA00022679"/>
    </source>
</evidence>
<keyword evidence="18" id="KW-1185">Reference proteome</keyword>
<dbReference type="InterPro" id="IPR050864">
    <property type="entry name" value="Bacterial_PTS_Sugar_Transport"/>
</dbReference>
<dbReference type="InterPro" id="IPR003353">
    <property type="entry name" value="PTS_IIB_fruc"/>
</dbReference>
<dbReference type="EC" id="2.7.1.202" evidence="3"/>
<dbReference type="InterPro" id="IPR003501">
    <property type="entry name" value="PTS_EIIB_2/3"/>
</dbReference>
<dbReference type="InterPro" id="IPR013011">
    <property type="entry name" value="PTS_EIIB_2"/>
</dbReference>
<dbReference type="NCBIfam" id="TIGR01427">
    <property type="entry name" value="PTS_IIC_fructo"/>
    <property type="match status" value="1"/>
</dbReference>
<feature type="transmembrane region" description="Helical" evidence="14">
    <location>
        <begin position="546"/>
        <end position="567"/>
    </location>
</feature>
<keyword evidence="13 14" id="KW-0472">Membrane</keyword>
<feature type="transmembrane region" description="Helical" evidence="14">
    <location>
        <begin position="505"/>
        <end position="525"/>
    </location>
</feature>
<dbReference type="PROSITE" id="PS51099">
    <property type="entry name" value="PTS_EIIB_TYPE_2"/>
    <property type="match status" value="2"/>
</dbReference>
<protein>
    <recommendedName>
        <fullName evidence="3">protein-N(pi)-phosphohistidine--D-fructose phosphotransferase</fullName>
        <ecNumber evidence="3">2.7.1.202</ecNumber>
    </recommendedName>
</protein>
<dbReference type="EMBL" id="AP024485">
    <property type="protein sequence ID" value="BCS89888.1"/>
    <property type="molecule type" value="Genomic_DNA"/>
</dbReference>
<dbReference type="PROSITE" id="PS51104">
    <property type="entry name" value="PTS_EIIC_TYPE_2"/>
    <property type="match status" value="1"/>
</dbReference>
<evidence type="ECO:0000256" key="9">
    <source>
        <dbReference type="ARBA" id="ARBA00022683"/>
    </source>
</evidence>
<dbReference type="Gene3D" id="3.40.50.2300">
    <property type="match status" value="2"/>
</dbReference>
<dbReference type="InterPro" id="IPR013014">
    <property type="entry name" value="PTS_EIIC_2"/>
</dbReference>
<dbReference type="InterPro" id="IPR006327">
    <property type="entry name" value="PTS_IIC_fruc"/>
</dbReference>
<feature type="transmembrane region" description="Helical" evidence="14">
    <location>
        <begin position="406"/>
        <end position="426"/>
    </location>
</feature>
<evidence type="ECO:0000256" key="7">
    <source>
        <dbReference type="ARBA" id="ARBA00022597"/>
    </source>
</evidence>
<keyword evidence="12 14" id="KW-1133">Transmembrane helix</keyword>
<dbReference type="SUPFAM" id="SSF52794">
    <property type="entry name" value="PTS system IIB component-like"/>
    <property type="match status" value="2"/>
</dbReference>
<evidence type="ECO:0000256" key="10">
    <source>
        <dbReference type="ARBA" id="ARBA00022692"/>
    </source>
</evidence>
<feature type="transmembrane region" description="Helical" evidence="14">
    <location>
        <begin position="365"/>
        <end position="385"/>
    </location>
</feature>
<evidence type="ECO:0000256" key="12">
    <source>
        <dbReference type="ARBA" id="ARBA00022989"/>
    </source>
</evidence>
<comment type="catalytic activity">
    <reaction evidence="1">
        <text>D-fructose(out) + N(pros)-phospho-L-histidyl-[protein] = D-fructose 1-phosphate(in) + L-histidyl-[protein]</text>
        <dbReference type="Rhea" id="RHEA:49252"/>
        <dbReference type="Rhea" id="RHEA-COMP:9745"/>
        <dbReference type="Rhea" id="RHEA-COMP:9746"/>
        <dbReference type="ChEBI" id="CHEBI:29979"/>
        <dbReference type="ChEBI" id="CHEBI:37721"/>
        <dbReference type="ChEBI" id="CHEBI:58674"/>
        <dbReference type="ChEBI" id="CHEBI:64837"/>
        <dbReference type="EC" id="2.7.1.202"/>
    </reaction>
</comment>